<gene>
    <name evidence="1" type="ORF">LCGC14_2220970</name>
</gene>
<reference evidence="1" key="1">
    <citation type="journal article" date="2015" name="Nature">
        <title>Complex archaea that bridge the gap between prokaryotes and eukaryotes.</title>
        <authorList>
            <person name="Spang A."/>
            <person name="Saw J.H."/>
            <person name="Jorgensen S.L."/>
            <person name="Zaremba-Niedzwiedzka K."/>
            <person name="Martijn J."/>
            <person name="Lind A.E."/>
            <person name="van Eijk R."/>
            <person name="Schleper C."/>
            <person name="Guy L."/>
            <person name="Ettema T.J."/>
        </authorList>
    </citation>
    <scope>NUCLEOTIDE SEQUENCE</scope>
</reference>
<dbReference type="EMBL" id="LAZR01029672">
    <property type="protein sequence ID" value="KKL58873.1"/>
    <property type="molecule type" value="Genomic_DNA"/>
</dbReference>
<name>A0A0F9DAZ2_9ZZZZ</name>
<accession>A0A0F9DAZ2</accession>
<dbReference type="AlphaFoldDB" id="A0A0F9DAZ2"/>
<organism evidence="1">
    <name type="scientific">marine sediment metagenome</name>
    <dbReference type="NCBI Taxonomy" id="412755"/>
    <lineage>
        <taxon>unclassified sequences</taxon>
        <taxon>metagenomes</taxon>
        <taxon>ecological metagenomes</taxon>
    </lineage>
</organism>
<comment type="caution">
    <text evidence="1">The sequence shown here is derived from an EMBL/GenBank/DDBJ whole genome shotgun (WGS) entry which is preliminary data.</text>
</comment>
<proteinExistence type="predicted"/>
<sequence>MKSQDNSIPEGVLDLSDDDTWKPCLRCGGRITQVRKALFTCEM</sequence>
<evidence type="ECO:0000313" key="1">
    <source>
        <dbReference type="EMBL" id="KKL58873.1"/>
    </source>
</evidence>
<protein>
    <submittedName>
        <fullName evidence="1">Uncharacterized protein</fullName>
    </submittedName>
</protein>